<evidence type="ECO:0000313" key="2">
    <source>
        <dbReference type="EMBL" id="MDQ0361607.1"/>
    </source>
</evidence>
<comment type="caution">
    <text evidence="2">The sequence shown here is derived from an EMBL/GenBank/DDBJ whole genome shotgun (WGS) entry which is preliminary data.</text>
</comment>
<feature type="transmembrane region" description="Helical" evidence="1">
    <location>
        <begin position="12"/>
        <end position="32"/>
    </location>
</feature>
<organism evidence="2 3">
    <name type="scientific">Breznakia pachnodae</name>
    <dbReference type="NCBI Taxonomy" id="265178"/>
    <lineage>
        <taxon>Bacteria</taxon>
        <taxon>Bacillati</taxon>
        <taxon>Bacillota</taxon>
        <taxon>Erysipelotrichia</taxon>
        <taxon>Erysipelotrichales</taxon>
        <taxon>Erysipelotrichaceae</taxon>
        <taxon>Breznakia</taxon>
    </lineage>
</organism>
<dbReference type="Proteomes" id="UP001230220">
    <property type="component" value="Unassembled WGS sequence"/>
</dbReference>
<sequence length="259" mass="30305">MADFLVSNKLLLLSIYPILYLFFIMFYLAVYSKFYWFIEKNEDKIERLNKKEVKIGFTISFVALIFISILIAIKGEFLLFLMIIGEALTYWILRFYSSLPRLKKNIDFNNVAKKYWRANRIFTIVSALMMILGFTGFSQETVNATPDEKIQIYGTSNDSSVSGYGSGSMLYHDFTITTDNKFIYYEKNAEGVINRRSIDFDFPIIESDTDYYYFISSTETSSKRYQALFYDFKVEDTQVNRVLYVPEGTVTDKEQNGFD</sequence>
<dbReference type="EMBL" id="JAUSUR010000004">
    <property type="protein sequence ID" value="MDQ0361607.1"/>
    <property type="molecule type" value="Genomic_DNA"/>
</dbReference>
<keyword evidence="1" id="KW-1133">Transmembrane helix</keyword>
<feature type="transmembrane region" description="Helical" evidence="1">
    <location>
        <begin position="118"/>
        <end position="137"/>
    </location>
</feature>
<evidence type="ECO:0000256" key="1">
    <source>
        <dbReference type="SAM" id="Phobius"/>
    </source>
</evidence>
<proteinExistence type="predicted"/>
<evidence type="ECO:0000313" key="3">
    <source>
        <dbReference type="Proteomes" id="UP001230220"/>
    </source>
</evidence>
<keyword evidence="3" id="KW-1185">Reference proteome</keyword>
<accession>A0ABU0E3Y2</accession>
<dbReference type="RefSeq" id="WP_307408474.1">
    <property type="nucleotide sequence ID" value="NZ_JAUSUR010000004.1"/>
</dbReference>
<feature type="transmembrane region" description="Helical" evidence="1">
    <location>
        <begin position="53"/>
        <end position="73"/>
    </location>
</feature>
<feature type="transmembrane region" description="Helical" evidence="1">
    <location>
        <begin position="79"/>
        <end position="97"/>
    </location>
</feature>
<keyword evidence="1" id="KW-0472">Membrane</keyword>
<name>A0ABU0E3Y2_9FIRM</name>
<gene>
    <name evidence="2" type="ORF">J2S15_002357</name>
</gene>
<keyword evidence="1" id="KW-0812">Transmembrane</keyword>
<reference evidence="2 3" key="1">
    <citation type="submission" date="2023-07" db="EMBL/GenBank/DDBJ databases">
        <title>Genomic Encyclopedia of Type Strains, Phase IV (KMG-IV): sequencing the most valuable type-strain genomes for metagenomic binning, comparative biology and taxonomic classification.</title>
        <authorList>
            <person name="Goeker M."/>
        </authorList>
    </citation>
    <scope>NUCLEOTIDE SEQUENCE [LARGE SCALE GENOMIC DNA]</scope>
    <source>
        <strain evidence="2 3">DSM 16784</strain>
    </source>
</reference>
<protein>
    <submittedName>
        <fullName evidence="2">Uncharacterized protein</fullName>
    </submittedName>
</protein>